<feature type="transmembrane region" description="Helical" evidence="6">
    <location>
        <begin position="199"/>
        <end position="219"/>
    </location>
</feature>
<evidence type="ECO:0000313" key="8">
    <source>
        <dbReference type="EMBL" id="AKK07204.1"/>
    </source>
</evidence>
<dbReference type="STRING" id="571915.CMUST_14555"/>
<feature type="transmembrane region" description="Helical" evidence="6">
    <location>
        <begin position="100"/>
        <end position="122"/>
    </location>
</feature>
<dbReference type="Pfam" id="PF07690">
    <property type="entry name" value="MFS_1"/>
    <property type="match status" value="1"/>
</dbReference>
<keyword evidence="5 6" id="KW-0472">Membrane</keyword>
<name>A0A0G3H1D4_9CORY</name>
<dbReference type="EMBL" id="CP011542">
    <property type="protein sequence ID" value="AKK07204.1"/>
    <property type="molecule type" value="Genomic_DNA"/>
</dbReference>
<proteinExistence type="predicted"/>
<feature type="transmembrane region" description="Helical" evidence="6">
    <location>
        <begin position="359"/>
        <end position="384"/>
    </location>
</feature>
<dbReference type="SUPFAM" id="SSF103473">
    <property type="entry name" value="MFS general substrate transporter"/>
    <property type="match status" value="1"/>
</dbReference>
<sequence>MNSLSQRRRLGFLSLCLAFFIIMLDTTLIPFLYPLLISDLELGVSEVAAVNNLYLIAYAGTLLLGGRLGDIKDRKKIFSVGLLMVGAGSLLGALSGNYHLILIARFVMGVGAGLITPQSMAFISNMFEPDDRGLAFGIWGAVASIGTGLGPVLAKSVAAFGYWEIAFWVNIPVILLSLILSVVALETTYSDGLLTFRQMSFPIIAGLALMAFVYGIQVLSPGNGFTGLSVIMIVIAFILGAMVIKLRRSGLIAPIVDFSKTDQYPYKAAVFASALLGGSLTAYYLPLSLSFSYVWRFDEITIICLMVFASVVNAIFGVLAGVWSNKWGTRLLIISGLIIFSISCFLFGGLSFIGADEKAFLIIASIIILVLAELGTGIAFGPLANSSMLAVGDEIISEAAAFYNWVRQAFSAIGGVTVAFIVSSALGGRESSDAQSVGFASFVGFTFVGIALLIAAYISRGVKNG</sequence>
<feature type="transmembrane region" description="Helical" evidence="6">
    <location>
        <begin position="405"/>
        <end position="426"/>
    </location>
</feature>
<feature type="transmembrane region" description="Helical" evidence="6">
    <location>
        <begin position="331"/>
        <end position="353"/>
    </location>
</feature>
<feature type="transmembrane region" description="Helical" evidence="6">
    <location>
        <begin position="300"/>
        <end position="324"/>
    </location>
</feature>
<evidence type="ECO:0000313" key="9">
    <source>
        <dbReference type="Proteomes" id="UP000035199"/>
    </source>
</evidence>
<dbReference type="InterPro" id="IPR036259">
    <property type="entry name" value="MFS_trans_sf"/>
</dbReference>
<evidence type="ECO:0000256" key="5">
    <source>
        <dbReference type="ARBA" id="ARBA00023136"/>
    </source>
</evidence>
<feature type="transmembrane region" description="Helical" evidence="6">
    <location>
        <begin position="225"/>
        <end position="244"/>
    </location>
</feature>
<dbReference type="Gene3D" id="1.20.1250.20">
    <property type="entry name" value="MFS general substrate transporter like domains"/>
    <property type="match status" value="2"/>
</dbReference>
<dbReference type="OrthoDB" id="9781469at2"/>
<evidence type="ECO:0000256" key="4">
    <source>
        <dbReference type="ARBA" id="ARBA00022989"/>
    </source>
</evidence>
<feature type="transmembrane region" description="Helical" evidence="6">
    <location>
        <begin position="438"/>
        <end position="458"/>
    </location>
</feature>
<evidence type="ECO:0000256" key="6">
    <source>
        <dbReference type="SAM" id="Phobius"/>
    </source>
</evidence>
<keyword evidence="9" id="KW-1185">Reference proteome</keyword>
<evidence type="ECO:0000256" key="3">
    <source>
        <dbReference type="ARBA" id="ARBA00022692"/>
    </source>
</evidence>
<dbReference type="PATRIC" id="fig|571915.4.peg.3126"/>
<dbReference type="AlphaFoldDB" id="A0A0G3H1D4"/>
<reference evidence="8 9" key="1">
    <citation type="journal article" date="2015" name="Genome Announc.">
        <title>Complete Genome Sequence of the Type Strain Corynebacterium mustelae DSM 45274, Isolated from Various Tissues of a Male Ferret with Lethal Sepsis.</title>
        <authorList>
            <person name="Ruckert C."/>
            <person name="Eimer J."/>
            <person name="Winkler A."/>
            <person name="Tauch A."/>
        </authorList>
    </citation>
    <scope>NUCLEOTIDE SEQUENCE [LARGE SCALE GENOMIC DNA]</scope>
    <source>
        <strain evidence="8 9">DSM 45274</strain>
    </source>
</reference>
<keyword evidence="4 6" id="KW-1133">Transmembrane helix</keyword>
<accession>A0A0G3H1D4</accession>
<feature type="transmembrane region" description="Helical" evidence="6">
    <location>
        <begin position="12"/>
        <end position="36"/>
    </location>
</feature>
<evidence type="ECO:0000259" key="7">
    <source>
        <dbReference type="PROSITE" id="PS50850"/>
    </source>
</evidence>
<dbReference type="PRINTS" id="PR01036">
    <property type="entry name" value="TCRTETB"/>
</dbReference>
<dbReference type="Proteomes" id="UP000035199">
    <property type="component" value="Chromosome"/>
</dbReference>
<feature type="domain" description="Major facilitator superfamily (MFS) profile" evidence="7">
    <location>
        <begin position="11"/>
        <end position="465"/>
    </location>
</feature>
<dbReference type="InterPro" id="IPR011701">
    <property type="entry name" value="MFS"/>
</dbReference>
<feature type="transmembrane region" description="Helical" evidence="6">
    <location>
        <begin position="48"/>
        <end position="65"/>
    </location>
</feature>
<dbReference type="PANTHER" id="PTHR42718">
    <property type="entry name" value="MAJOR FACILITATOR SUPERFAMILY MULTIDRUG TRANSPORTER MFSC"/>
    <property type="match status" value="1"/>
</dbReference>
<dbReference type="InterPro" id="IPR020846">
    <property type="entry name" value="MFS_dom"/>
</dbReference>
<organism evidence="8 9">
    <name type="scientific">Corynebacterium mustelae</name>
    <dbReference type="NCBI Taxonomy" id="571915"/>
    <lineage>
        <taxon>Bacteria</taxon>
        <taxon>Bacillati</taxon>
        <taxon>Actinomycetota</taxon>
        <taxon>Actinomycetes</taxon>
        <taxon>Mycobacteriales</taxon>
        <taxon>Corynebacteriaceae</taxon>
        <taxon>Corynebacterium</taxon>
    </lineage>
</organism>
<feature type="transmembrane region" description="Helical" evidence="6">
    <location>
        <begin position="77"/>
        <end position="94"/>
    </location>
</feature>
<comment type="subcellular location">
    <subcellularLocation>
        <location evidence="1">Cell membrane</location>
        <topology evidence="1">Multi-pass membrane protein</topology>
    </subcellularLocation>
</comment>
<keyword evidence="2" id="KW-0813">Transport</keyword>
<dbReference type="GO" id="GO:0022857">
    <property type="term" value="F:transmembrane transporter activity"/>
    <property type="evidence" value="ECO:0007669"/>
    <property type="project" value="InterPro"/>
</dbReference>
<reference evidence="9" key="2">
    <citation type="submission" date="2015-05" db="EMBL/GenBank/DDBJ databases">
        <title>Complete genome sequence of Corynebacterium mustelae DSM 45274, isolated from various tissues of a male ferret with lethal sepsis.</title>
        <authorList>
            <person name="Ruckert C."/>
            <person name="Albersmeier A."/>
            <person name="Winkler A."/>
            <person name="Tauch A."/>
        </authorList>
    </citation>
    <scope>NUCLEOTIDE SEQUENCE [LARGE SCALE GENOMIC DNA]</scope>
    <source>
        <strain evidence="9">DSM 45274</strain>
    </source>
</reference>
<feature type="transmembrane region" description="Helical" evidence="6">
    <location>
        <begin position="264"/>
        <end position="285"/>
    </location>
</feature>
<protein>
    <submittedName>
        <fullName evidence="8">Major Facilitator Superfamily transporter</fullName>
    </submittedName>
</protein>
<dbReference type="PROSITE" id="PS50850">
    <property type="entry name" value="MFS"/>
    <property type="match status" value="1"/>
</dbReference>
<gene>
    <name evidence="8" type="ORF">CMUST_14555</name>
</gene>
<dbReference type="GO" id="GO:0005886">
    <property type="term" value="C:plasma membrane"/>
    <property type="evidence" value="ECO:0007669"/>
    <property type="project" value="UniProtKB-SubCell"/>
</dbReference>
<evidence type="ECO:0000256" key="1">
    <source>
        <dbReference type="ARBA" id="ARBA00004651"/>
    </source>
</evidence>
<evidence type="ECO:0000256" key="2">
    <source>
        <dbReference type="ARBA" id="ARBA00022448"/>
    </source>
</evidence>
<feature type="transmembrane region" description="Helical" evidence="6">
    <location>
        <begin position="165"/>
        <end position="187"/>
    </location>
</feature>
<dbReference type="KEGG" id="cmv:CMUST_14555"/>
<dbReference type="PANTHER" id="PTHR42718:SF9">
    <property type="entry name" value="MAJOR FACILITATOR SUPERFAMILY MULTIDRUG TRANSPORTER MFSC"/>
    <property type="match status" value="1"/>
</dbReference>
<feature type="transmembrane region" description="Helical" evidence="6">
    <location>
        <begin position="134"/>
        <end position="153"/>
    </location>
</feature>
<keyword evidence="3 6" id="KW-0812">Transmembrane</keyword>